<evidence type="ECO:0000256" key="4">
    <source>
        <dbReference type="SAM" id="MobiDB-lite"/>
    </source>
</evidence>
<gene>
    <name evidence="6" type="ORF">PHYPSEUDO_004231</name>
</gene>
<dbReference type="AlphaFoldDB" id="A0A8T1VNK4"/>
<name>A0A8T1VNK4_9STRA</name>
<keyword evidence="7" id="KW-1185">Reference proteome</keyword>
<evidence type="ECO:0000256" key="1">
    <source>
        <dbReference type="ARBA" id="ARBA00022737"/>
    </source>
</evidence>
<dbReference type="EMBL" id="JAGDFM010000192">
    <property type="protein sequence ID" value="KAG7382935.1"/>
    <property type="molecule type" value="Genomic_DNA"/>
</dbReference>
<keyword evidence="2 3" id="KW-0040">ANK repeat</keyword>
<feature type="region of interest" description="Disordered" evidence="4">
    <location>
        <begin position="749"/>
        <end position="783"/>
    </location>
</feature>
<feature type="repeat" description="ANK" evidence="3">
    <location>
        <begin position="160"/>
        <end position="192"/>
    </location>
</feature>
<feature type="repeat" description="ANK" evidence="3">
    <location>
        <begin position="40"/>
        <end position="72"/>
    </location>
</feature>
<keyword evidence="1" id="KW-0677">Repeat</keyword>
<feature type="repeat" description="ANK" evidence="3">
    <location>
        <begin position="266"/>
        <end position="298"/>
    </location>
</feature>
<dbReference type="InterPro" id="IPR003812">
    <property type="entry name" value="Fido"/>
</dbReference>
<dbReference type="Proteomes" id="UP000694044">
    <property type="component" value="Unassembled WGS sequence"/>
</dbReference>
<sequence>MEPGTPHSTAMCWAAAEGNLEAMRRLREEHGADVNSADYDKRTPLHIAVSDEQLQMVGYLLQCGANAEALDRWGRSPIDCALETKNVAILRLLEREHYATLSPFKGKGNKLPLSGDSEGMRRSQSSPDVASFFRAVQEGNAEKVKRSWLGGLGVNVTDDLGRTSLHVAVENGQLGVIELLLSAGVNTNVVDTHGRSPISIALEKQQFALAEMLRAHQKKKLVTRQVKSSEDEHNIALAFRATKRGDLESLKQLVPELVRPDMEDYDLRTLLHVASAEGHLQIARYLVDCGANVNLLDRWGSSPLSDAVDFAHNELAKFLIANHATESGFRATVAVDHIDNATLAAALEFTLRVITRDPWLMGQVHCPVLGDDDNCILVTHSIWQKNNSTVQRQHKSEGVLSPRAAKNHPIDTAGLWSDAIQKYRKVSSMIMIDPGQGHIGNVFSGQHPEWLDLHAAQQAQFFLLPHARRAGIQTVVSVPMICKMSTVAVLSWYSDRVVSEDQHELQRIQRVVRSVMILSTLRQELLSAASSNIGAGRIPRFQYCQTLDNAITANGELTDSSILREDLNVCDTTPLALEWGLFDMVDTLATSMSSEDHAAVVPILHSLVMLLHNGLFNGALREHGHSEPHEHSEDSSLKHVIEECDGKIRTKWALLGHLKYYLQYLYAVSPTEADLFADVHELSNKVERYLKNQATGDDNASDDSVSSIITDGMEIDEDPETSAPAEPAPAAAPDCVLCKYNVPGHIHPGREPIPATPTPPKATPFQTKTSKSPQGEKLFGHAENPKSPVYRQIEQLLGKLEEEYDAFERKAELADCCDGAKPATFTSSDLYDAIGSAHDTPVTRRSSSADNPRKQLLDVINEIMHDTSCVITREQLFALHKCLLPASSGQAGVLRTDLAVGYASPRIYRVFIPAGEIEGALDNLINTLNDSSRWEHCPLLCAYYAFAVLVFYIHPFHDGNGRCARLLGNLVAKQLGFPPLLRAADKTIQVPEFLQKAIVTMEIIRNSRRQTRQTRMLSTRRENSSMWF</sequence>
<dbReference type="PROSITE" id="PS50297">
    <property type="entry name" value="ANK_REP_REGION"/>
    <property type="match status" value="3"/>
</dbReference>
<dbReference type="SMART" id="SM00248">
    <property type="entry name" value="ANK"/>
    <property type="match status" value="7"/>
</dbReference>
<organism evidence="6 7">
    <name type="scientific">Phytophthora pseudosyringae</name>
    <dbReference type="NCBI Taxonomy" id="221518"/>
    <lineage>
        <taxon>Eukaryota</taxon>
        <taxon>Sar</taxon>
        <taxon>Stramenopiles</taxon>
        <taxon>Oomycota</taxon>
        <taxon>Peronosporomycetes</taxon>
        <taxon>Peronosporales</taxon>
        <taxon>Peronosporaceae</taxon>
        <taxon>Phytophthora</taxon>
    </lineage>
</organism>
<dbReference type="InterPro" id="IPR002110">
    <property type="entry name" value="Ankyrin_rpt"/>
</dbReference>
<evidence type="ECO:0000256" key="3">
    <source>
        <dbReference type="PROSITE-ProRule" id="PRU00023"/>
    </source>
</evidence>
<dbReference type="Pfam" id="PF12796">
    <property type="entry name" value="Ank_2"/>
    <property type="match status" value="3"/>
</dbReference>
<evidence type="ECO:0000313" key="7">
    <source>
        <dbReference type="Proteomes" id="UP000694044"/>
    </source>
</evidence>
<evidence type="ECO:0000256" key="2">
    <source>
        <dbReference type="ARBA" id="ARBA00023043"/>
    </source>
</evidence>
<dbReference type="PROSITE" id="PS50088">
    <property type="entry name" value="ANK_REPEAT"/>
    <property type="match status" value="3"/>
</dbReference>
<evidence type="ECO:0000313" key="6">
    <source>
        <dbReference type="EMBL" id="KAG7382935.1"/>
    </source>
</evidence>
<accession>A0A8T1VNK4</accession>
<evidence type="ECO:0000259" key="5">
    <source>
        <dbReference type="PROSITE" id="PS51459"/>
    </source>
</evidence>
<dbReference type="Pfam" id="PF02661">
    <property type="entry name" value="Fic"/>
    <property type="match status" value="1"/>
</dbReference>
<dbReference type="PANTHER" id="PTHR24171">
    <property type="entry name" value="ANKYRIN REPEAT DOMAIN-CONTAINING PROTEIN 39-RELATED"/>
    <property type="match status" value="1"/>
</dbReference>
<proteinExistence type="predicted"/>
<protein>
    <recommendedName>
        <fullName evidence="5">Fido domain-containing protein</fullName>
    </recommendedName>
</protein>
<reference evidence="6" key="1">
    <citation type="submission" date="2021-02" db="EMBL/GenBank/DDBJ databases">
        <authorList>
            <person name="Palmer J.M."/>
        </authorList>
    </citation>
    <scope>NUCLEOTIDE SEQUENCE</scope>
    <source>
        <strain evidence="6">SCRP734</strain>
    </source>
</reference>
<comment type="caution">
    <text evidence="6">The sequence shown here is derived from an EMBL/GenBank/DDBJ whole genome shotgun (WGS) entry which is preliminary data.</text>
</comment>
<feature type="domain" description="Fido" evidence="5">
    <location>
        <begin position="871"/>
        <end position="1018"/>
    </location>
</feature>
<dbReference type="PROSITE" id="PS51459">
    <property type="entry name" value="FIDO"/>
    <property type="match status" value="1"/>
</dbReference>
<dbReference type="OrthoDB" id="20872at2759"/>